<dbReference type="Pfam" id="PF20434">
    <property type="entry name" value="BD-FAE"/>
    <property type="match status" value="1"/>
</dbReference>
<protein>
    <submittedName>
        <fullName evidence="4">Unannotated protein</fullName>
    </submittedName>
</protein>
<evidence type="ECO:0000256" key="2">
    <source>
        <dbReference type="SAM" id="MobiDB-lite"/>
    </source>
</evidence>
<dbReference type="GO" id="GO:0016787">
    <property type="term" value="F:hydrolase activity"/>
    <property type="evidence" value="ECO:0007669"/>
    <property type="project" value="UniProtKB-KW"/>
</dbReference>
<proteinExistence type="predicted"/>
<dbReference type="InterPro" id="IPR029058">
    <property type="entry name" value="AB_hydrolase_fold"/>
</dbReference>
<dbReference type="PANTHER" id="PTHR48081">
    <property type="entry name" value="AB HYDROLASE SUPERFAMILY PROTEIN C4A8.06C"/>
    <property type="match status" value="1"/>
</dbReference>
<dbReference type="InterPro" id="IPR049492">
    <property type="entry name" value="BD-FAE-like_dom"/>
</dbReference>
<dbReference type="SUPFAM" id="SSF53474">
    <property type="entry name" value="alpha/beta-Hydrolases"/>
    <property type="match status" value="1"/>
</dbReference>
<keyword evidence="1" id="KW-0378">Hydrolase</keyword>
<gene>
    <name evidence="4" type="ORF">UFOPK1827_00841</name>
</gene>
<name>A0A6J6GRY8_9ZZZZ</name>
<dbReference type="PANTHER" id="PTHR48081:SF33">
    <property type="entry name" value="KYNURENINE FORMAMIDASE"/>
    <property type="match status" value="1"/>
</dbReference>
<feature type="domain" description="BD-FAE-like" evidence="3">
    <location>
        <begin position="37"/>
        <end position="176"/>
    </location>
</feature>
<dbReference type="AlphaFoldDB" id="A0A6J6GRY8"/>
<dbReference type="EMBL" id="CAEZUO010000031">
    <property type="protein sequence ID" value="CAB4604051.1"/>
    <property type="molecule type" value="Genomic_DNA"/>
</dbReference>
<dbReference type="Gene3D" id="3.40.50.1820">
    <property type="entry name" value="alpha/beta hydrolase"/>
    <property type="match status" value="1"/>
</dbReference>
<sequence length="300" mass="32544">MNQNNISTYDKLPITAPTKPTPTRNNVTYGPESHQHLDIYKSSETPRGTIVFFHAGGWCCGDDDDVDALILSQIDRGFAVVSVHYGLALEETAEEMNDDADRSLRWVKAHESEWSAQGKPVLVAGGSAGGNVALLMGSAPGVFVELDLPPDLAEMSPKVDGVISFVGPSDLRPYLNGKIPPAGLDGQQLVEEYLDCSNRGSFQSGTRTPMPACTELRSLVFSPLFWASLHVWDSDLPPVYLGYGVNDVLVPPSSQAIPIADVWAMSAGSANTWLDLASSDHDVTFELNATAFNRWMDQFN</sequence>
<evidence type="ECO:0000259" key="3">
    <source>
        <dbReference type="Pfam" id="PF20434"/>
    </source>
</evidence>
<accession>A0A6J6GRY8</accession>
<evidence type="ECO:0000313" key="4">
    <source>
        <dbReference type="EMBL" id="CAB4604051.1"/>
    </source>
</evidence>
<reference evidence="4" key="1">
    <citation type="submission" date="2020-05" db="EMBL/GenBank/DDBJ databases">
        <authorList>
            <person name="Chiriac C."/>
            <person name="Salcher M."/>
            <person name="Ghai R."/>
            <person name="Kavagutti S V."/>
        </authorList>
    </citation>
    <scope>NUCLEOTIDE SEQUENCE</scope>
</reference>
<evidence type="ECO:0000256" key="1">
    <source>
        <dbReference type="ARBA" id="ARBA00022801"/>
    </source>
</evidence>
<feature type="region of interest" description="Disordered" evidence="2">
    <location>
        <begin position="1"/>
        <end position="31"/>
    </location>
</feature>
<dbReference type="InterPro" id="IPR050300">
    <property type="entry name" value="GDXG_lipolytic_enzyme"/>
</dbReference>
<organism evidence="4">
    <name type="scientific">freshwater metagenome</name>
    <dbReference type="NCBI Taxonomy" id="449393"/>
    <lineage>
        <taxon>unclassified sequences</taxon>
        <taxon>metagenomes</taxon>
        <taxon>ecological metagenomes</taxon>
    </lineage>
</organism>